<dbReference type="Pfam" id="PF00989">
    <property type="entry name" value="PAS"/>
    <property type="match status" value="1"/>
</dbReference>
<dbReference type="InterPro" id="IPR050469">
    <property type="entry name" value="Diguanylate_Cyclase"/>
</dbReference>
<evidence type="ECO:0000259" key="4">
    <source>
        <dbReference type="PROSITE" id="PS50887"/>
    </source>
</evidence>
<dbReference type="Proteomes" id="UP000809621">
    <property type="component" value="Unassembled WGS sequence"/>
</dbReference>
<dbReference type="RefSeq" id="WP_205157451.1">
    <property type="nucleotide sequence ID" value="NZ_JAFEUM010000002.1"/>
</dbReference>
<dbReference type="InterPro" id="IPR013767">
    <property type="entry name" value="PAS_fold"/>
</dbReference>
<dbReference type="Gene3D" id="3.30.450.20">
    <property type="entry name" value="PAS domain"/>
    <property type="match status" value="1"/>
</dbReference>
<dbReference type="InterPro" id="IPR029787">
    <property type="entry name" value="Nucleotide_cyclase"/>
</dbReference>
<name>A0ABS2HI94_9VIBR</name>
<protein>
    <recommendedName>
        <fullName evidence="1">diguanylate cyclase</fullName>
        <ecNumber evidence="1">2.7.7.65</ecNumber>
    </recommendedName>
</protein>
<dbReference type="PROSITE" id="PS50887">
    <property type="entry name" value="GGDEF"/>
    <property type="match status" value="1"/>
</dbReference>
<comment type="caution">
    <text evidence="5">The sequence shown here is derived from an EMBL/GenBank/DDBJ whole genome shotgun (WGS) entry which is preliminary data.</text>
</comment>
<evidence type="ECO:0000256" key="1">
    <source>
        <dbReference type="ARBA" id="ARBA00012528"/>
    </source>
</evidence>
<dbReference type="InterPro" id="IPR043128">
    <property type="entry name" value="Rev_trsase/Diguanyl_cyclase"/>
</dbReference>
<evidence type="ECO:0000313" key="6">
    <source>
        <dbReference type="Proteomes" id="UP000809621"/>
    </source>
</evidence>
<dbReference type="EMBL" id="JAFEUM010000002">
    <property type="protein sequence ID" value="MBM7035822.1"/>
    <property type="molecule type" value="Genomic_DNA"/>
</dbReference>
<feature type="domain" description="GGDEF" evidence="4">
    <location>
        <begin position="186"/>
        <end position="318"/>
    </location>
</feature>
<dbReference type="Gene3D" id="3.30.70.270">
    <property type="match status" value="1"/>
</dbReference>
<gene>
    <name evidence="5" type="ORF">JQC93_05315</name>
</gene>
<dbReference type="CDD" id="cd00130">
    <property type="entry name" value="PAS"/>
    <property type="match status" value="1"/>
</dbReference>
<accession>A0ABS2HI94</accession>
<dbReference type="InterPro" id="IPR000014">
    <property type="entry name" value="PAS"/>
</dbReference>
<reference evidence="5 6" key="1">
    <citation type="submission" date="2021-02" db="EMBL/GenBank/DDBJ databases">
        <authorList>
            <person name="Park J.-S."/>
        </authorList>
    </citation>
    <scope>NUCLEOTIDE SEQUENCE [LARGE SCALE GENOMIC DNA]</scope>
    <source>
        <strain evidence="5 6">188UL20-2</strain>
    </source>
</reference>
<evidence type="ECO:0000259" key="3">
    <source>
        <dbReference type="PROSITE" id="PS50112"/>
    </source>
</evidence>
<dbReference type="SMART" id="SM00267">
    <property type="entry name" value="GGDEF"/>
    <property type="match status" value="1"/>
</dbReference>
<dbReference type="PANTHER" id="PTHR45138:SF9">
    <property type="entry name" value="DIGUANYLATE CYCLASE DGCM-RELATED"/>
    <property type="match status" value="1"/>
</dbReference>
<proteinExistence type="predicted"/>
<dbReference type="NCBIfam" id="TIGR00254">
    <property type="entry name" value="GGDEF"/>
    <property type="match status" value="1"/>
</dbReference>
<dbReference type="InterPro" id="IPR035965">
    <property type="entry name" value="PAS-like_dom_sf"/>
</dbReference>
<dbReference type="EC" id="2.7.7.65" evidence="1"/>
<dbReference type="InterPro" id="IPR000160">
    <property type="entry name" value="GGDEF_dom"/>
</dbReference>
<dbReference type="PROSITE" id="PS50112">
    <property type="entry name" value="PAS"/>
    <property type="match status" value="1"/>
</dbReference>
<evidence type="ECO:0000313" key="5">
    <source>
        <dbReference type="EMBL" id="MBM7035822.1"/>
    </source>
</evidence>
<organism evidence="5 6">
    <name type="scientific">Vibrio ulleungensis</name>
    <dbReference type="NCBI Taxonomy" id="2807619"/>
    <lineage>
        <taxon>Bacteria</taxon>
        <taxon>Pseudomonadati</taxon>
        <taxon>Pseudomonadota</taxon>
        <taxon>Gammaproteobacteria</taxon>
        <taxon>Vibrionales</taxon>
        <taxon>Vibrionaceae</taxon>
        <taxon>Vibrio</taxon>
    </lineage>
</organism>
<dbReference type="SUPFAM" id="SSF55785">
    <property type="entry name" value="PYP-like sensor domain (PAS domain)"/>
    <property type="match status" value="1"/>
</dbReference>
<dbReference type="SUPFAM" id="SSF55073">
    <property type="entry name" value="Nucleotide cyclase"/>
    <property type="match status" value="1"/>
</dbReference>
<feature type="domain" description="PAS" evidence="3">
    <location>
        <begin position="16"/>
        <end position="58"/>
    </location>
</feature>
<dbReference type="CDD" id="cd01949">
    <property type="entry name" value="GGDEF"/>
    <property type="match status" value="1"/>
</dbReference>
<dbReference type="Pfam" id="PF00990">
    <property type="entry name" value="GGDEF"/>
    <property type="match status" value="1"/>
</dbReference>
<keyword evidence="6" id="KW-1185">Reference proteome</keyword>
<comment type="catalytic activity">
    <reaction evidence="2">
        <text>2 GTP = 3',3'-c-di-GMP + 2 diphosphate</text>
        <dbReference type="Rhea" id="RHEA:24898"/>
        <dbReference type="ChEBI" id="CHEBI:33019"/>
        <dbReference type="ChEBI" id="CHEBI:37565"/>
        <dbReference type="ChEBI" id="CHEBI:58805"/>
        <dbReference type="EC" id="2.7.7.65"/>
    </reaction>
</comment>
<dbReference type="NCBIfam" id="TIGR00229">
    <property type="entry name" value="sensory_box"/>
    <property type="match status" value="1"/>
</dbReference>
<dbReference type="SMART" id="SM00091">
    <property type="entry name" value="PAS"/>
    <property type="match status" value="1"/>
</dbReference>
<dbReference type="PANTHER" id="PTHR45138">
    <property type="entry name" value="REGULATORY COMPONENTS OF SENSORY TRANSDUCTION SYSTEM"/>
    <property type="match status" value="1"/>
</dbReference>
<evidence type="ECO:0000256" key="2">
    <source>
        <dbReference type="ARBA" id="ARBA00034247"/>
    </source>
</evidence>
<sequence length="318" mass="36203">MNDVTMDMSDFHWAMQIMDNMDSGLVVIDLDFNVVAWNTFMQSYSGIRADKIMGKNLFEVCPDLPVEWLIAKLNTCGKLSTKGFSCWEDRPYVFKFKNYSPVTHGMDTMYQNMVITPLKSLTAQVTHFSIILQDVTDIAQNKLELNASNRKLSQLSQTDGLTQLLNRSSWEAQLKNHFHYCGLHKRTDTLVMIDIDHFKQVNDNFGHPAGDEVIRQLAKMVSKTARDSDYVGRYGGEEFAVLLPNTSADQAMFFADRLRKRVEKLQVTHESQSLSFTISLGVSEFSQQFTSHVNWIEAADKALYLSKQNGRNQATVGQ</sequence>